<evidence type="ECO:0000313" key="2">
    <source>
        <dbReference type="EMBL" id="CAJ1921510.1"/>
    </source>
</evidence>
<reference evidence="2" key="1">
    <citation type="submission" date="2023-08" db="EMBL/GenBank/DDBJ databases">
        <authorList>
            <person name="Audoor S."/>
            <person name="Bilcke G."/>
        </authorList>
    </citation>
    <scope>NUCLEOTIDE SEQUENCE</scope>
</reference>
<feature type="region of interest" description="Disordered" evidence="1">
    <location>
        <begin position="60"/>
        <end position="86"/>
    </location>
</feature>
<name>A0AAD2FFR7_9STRA</name>
<evidence type="ECO:0000256" key="1">
    <source>
        <dbReference type="SAM" id="MobiDB-lite"/>
    </source>
</evidence>
<sequence>MAQQQGLPKTAQKVNLIAIQSLNSYVDGATTLEKGGTYPFSSYESGLMDIEFVMSFRKTGTKSANPTTSRRKVELQVPPPTMDPKRVTPHVQRQVVKLLRMADLPVPLLDYDEEGEEAAEAQRQMTDPNRQGGISEAYMGNQVLRQQQSSRKTAWDRSRDRFHARLNWKKYDQIYKQALHDAQAHQMTKDMIRNNPRARRLLLSKILSNIQFTDNVIPLERLVAYRRLLRLIDENFDELSIEDFGKYWEELSIVITEARPYNTSSSAMKKRRRRNLETGYSFTIHHDDSVTVTVPVDFQNDELVQELQRNVGDFYQWTLQDNSVESIFE</sequence>
<protein>
    <submittedName>
        <fullName evidence="2">Uncharacterized protein</fullName>
    </submittedName>
</protein>
<proteinExistence type="predicted"/>
<dbReference type="Proteomes" id="UP001295423">
    <property type="component" value="Unassembled WGS sequence"/>
</dbReference>
<organism evidence="2 3">
    <name type="scientific">Cylindrotheca closterium</name>
    <dbReference type="NCBI Taxonomy" id="2856"/>
    <lineage>
        <taxon>Eukaryota</taxon>
        <taxon>Sar</taxon>
        <taxon>Stramenopiles</taxon>
        <taxon>Ochrophyta</taxon>
        <taxon>Bacillariophyta</taxon>
        <taxon>Bacillariophyceae</taxon>
        <taxon>Bacillariophycidae</taxon>
        <taxon>Bacillariales</taxon>
        <taxon>Bacillariaceae</taxon>
        <taxon>Cylindrotheca</taxon>
    </lineage>
</organism>
<keyword evidence="3" id="KW-1185">Reference proteome</keyword>
<gene>
    <name evidence="2" type="ORF">CYCCA115_LOCUS932</name>
</gene>
<dbReference type="AlphaFoldDB" id="A0AAD2FFR7"/>
<comment type="caution">
    <text evidence="2">The sequence shown here is derived from an EMBL/GenBank/DDBJ whole genome shotgun (WGS) entry which is preliminary data.</text>
</comment>
<accession>A0AAD2FFR7</accession>
<evidence type="ECO:0000313" key="3">
    <source>
        <dbReference type="Proteomes" id="UP001295423"/>
    </source>
</evidence>
<dbReference type="EMBL" id="CAKOGP040000002">
    <property type="protein sequence ID" value="CAJ1921510.1"/>
    <property type="molecule type" value="Genomic_DNA"/>
</dbReference>